<dbReference type="PRINTS" id="PR00080">
    <property type="entry name" value="SDRFAMILY"/>
</dbReference>
<dbReference type="PANTHER" id="PTHR44196">
    <property type="entry name" value="DEHYDROGENASE/REDUCTASE SDR FAMILY MEMBER 7B"/>
    <property type="match status" value="1"/>
</dbReference>
<reference evidence="5 6" key="1">
    <citation type="submission" date="2019-07" db="EMBL/GenBank/DDBJ databases">
        <title>Whole genome shotgun sequence of Skermanella aerolata NBRC 106429.</title>
        <authorList>
            <person name="Hosoyama A."/>
            <person name="Uohara A."/>
            <person name="Ohji S."/>
            <person name="Ichikawa N."/>
        </authorList>
    </citation>
    <scope>NUCLEOTIDE SEQUENCE [LARGE SCALE GENOMIC DNA]</scope>
    <source>
        <strain evidence="5 6">NBRC 106429</strain>
    </source>
</reference>
<evidence type="ECO:0000256" key="4">
    <source>
        <dbReference type="SAM" id="Phobius"/>
    </source>
</evidence>
<feature type="transmembrane region" description="Helical" evidence="4">
    <location>
        <begin position="303"/>
        <end position="322"/>
    </location>
</feature>
<dbReference type="PROSITE" id="PS00061">
    <property type="entry name" value="ADH_SHORT"/>
    <property type="match status" value="1"/>
</dbReference>
<name>A0A512DI35_9PROT</name>
<evidence type="ECO:0000313" key="6">
    <source>
        <dbReference type="Proteomes" id="UP000321523"/>
    </source>
</evidence>
<comment type="similarity">
    <text evidence="1 3">Belongs to the short-chain dehydrogenases/reductases (SDR) family.</text>
</comment>
<dbReference type="Pfam" id="PF00106">
    <property type="entry name" value="adh_short"/>
    <property type="match status" value="1"/>
</dbReference>
<dbReference type="EMBL" id="BJYZ01000002">
    <property type="protein sequence ID" value="GEO36138.1"/>
    <property type="molecule type" value="Genomic_DNA"/>
</dbReference>
<keyword evidence="6" id="KW-1185">Reference proteome</keyword>
<evidence type="ECO:0000313" key="5">
    <source>
        <dbReference type="EMBL" id="GEO36138.1"/>
    </source>
</evidence>
<dbReference type="GO" id="GO:0016491">
    <property type="term" value="F:oxidoreductase activity"/>
    <property type="evidence" value="ECO:0007669"/>
    <property type="project" value="UniProtKB-KW"/>
</dbReference>
<evidence type="ECO:0000256" key="2">
    <source>
        <dbReference type="ARBA" id="ARBA00023002"/>
    </source>
</evidence>
<dbReference type="PANTHER" id="PTHR44196:SF1">
    <property type="entry name" value="DEHYDROGENASE_REDUCTASE SDR FAMILY MEMBER 7B"/>
    <property type="match status" value="1"/>
</dbReference>
<organism evidence="5 6">
    <name type="scientific">Skermanella aerolata</name>
    <dbReference type="NCBI Taxonomy" id="393310"/>
    <lineage>
        <taxon>Bacteria</taxon>
        <taxon>Pseudomonadati</taxon>
        <taxon>Pseudomonadota</taxon>
        <taxon>Alphaproteobacteria</taxon>
        <taxon>Rhodospirillales</taxon>
        <taxon>Azospirillaceae</taxon>
        <taxon>Skermanella</taxon>
    </lineage>
</organism>
<dbReference type="AlphaFoldDB" id="A0A512DI35"/>
<evidence type="ECO:0000256" key="1">
    <source>
        <dbReference type="ARBA" id="ARBA00006484"/>
    </source>
</evidence>
<evidence type="ECO:0000256" key="3">
    <source>
        <dbReference type="RuleBase" id="RU000363"/>
    </source>
</evidence>
<protein>
    <submittedName>
        <fullName evidence="5">Short-chain dehydrogenase</fullName>
    </submittedName>
</protein>
<proteinExistence type="inferred from homology"/>
<dbReference type="PRINTS" id="PR00081">
    <property type="entry name" value="GDHRDH"/>
</dbReference>
<comment type="caution">
    <text evidence="5">The sequence shown here is derived from an EMBL/GenBank/DDBJ whole genome shotgun (WGS) entry which is preliminary data.</text>
</comment>
<sequence>MPNSLRNTTVVITGASSGIGKAAAFAFAAQGANLVLGARRDEALFEVAEEAQRYGVHAIAVPSDVTDLEDMRQLASTAAQRFGGIDVWINNAGIGLVGPFADVPMESHRQVVETNLFGSMNGTHAVLPYFLDQQYGTLITNISFGAWIAPPFAAAYAASKAGIEGFTQSIRLELEDWPEIHVCDVFPAVIDTPGYQHGGNYMGKELKPGSPLVAPERVADAMVGLAKHPRRGVTVGAMAPVTKFMHTLAPALTEAVMSRALKHYFRRAAPAPYTHGSLFEPIRQGTGTSGGYRRQTSGGNVRSLTLAGLAAVASIAAVGALVRR</sequence>
<keyword evidence="4" id="KW-0472">Membrane</keyword>
<dbReference type="RefSeq" id="WP_044425683.1">
    <property type="nucleotide sequence ID" value="NZ_BJYZ01000002.1"/>
</dbReference>
<dbReference type="OrthoDB" id="9781689at2"/>
<dbReference type="InterPro" id="IPR020904">
    <property type="entry name" value="Sc_DH/Rdtase_CS"/>
</dbReference>
<dbReference type="GO" id="GO:0016020">
    <property type="term" value="C:membrane"/>
    <property type="evidence" value="ECO:0007669"/>
    <property type="project" value="TreeGrafter"/>
</dbReference>
<accession>A0A512DI35</accession>
<dbReference type="SUPFAM" id="SSF51735">
    <property type="entry name" value="NAD(P)-binding Rossmann-fold domains"/>
    <property type="match status" value="1"/>
</dbReference>
<dbReference type="InterPro" id="IPR002347">
    <property type="entry name" value="SDR_fam"/>
</dbReference>
<dbReference type="Proteomes" id="UP000321523">
    <property type="component" value="Unassembled WGS sequence"/>
</dbReference>
<keyword evidence="4" id="KW-1133">Transmembrane helix</keyword>
<dbReference type="NCBIfam" id="NF004792">
    <property type="entry name" value="PRK06139.1"/>
    <property type="match status" value="1"/>
</dbReference>
<dbReference type="InterPro" id="IPR036291">
    <property type="entry name" value="NAD(P)-bd_dom_sf"/>
</dbReference>
<keyword evidence="4" id="KW-0812">Transmembrane</keyword>
<keyword evidence="2" id="KW-0560">Oxidoreductase</keyword>
<gene>
    <name evidence="5" type="ORF">SAE02_02860</name>
</gene>
<dbReference type="Gene3D" id="3.40.50.720">
    <property type="entry name" value="NAD(P)-binding Rossmann-like Domain"/>
    <property type="match status" value="1"/>
</dbReference>